<proteinExistence type="predicted"/>
<gene>
    <name evidence="1" type="ORF">LCPAC101_02920</name>
</gene>
<dbReference type="InterPro" id="IPR037151">
    <property type="entry name" value="AlkB-like_sf"/>
</dbReference>
<protein>
    <submittedName>
        <fullName evidence="1">2OG-Fe(II) oxygenase superfamily protein</fullName>
    </submittedName>
</protein>
<reference evidence="1" key="1">
    <citation type="journal article" date="2019" name="MBio">
        <title>Virus Genomes from Deep Sea Sediments Expand the Ocean Megavirome and Support Independent Origins of Viral Gigantism.</title>
        <authorList>
            <person name="Backstrom D."/>
            <person name="Yutin N."/>
            <person name="Jorgensen S.L."/>
            <person name="Dharamshi J."/>
            <person name="Homa F."/>
            <person name="Zaremba-Niedwiedzka K."/>
            <person name="Spang A."/>
            <person name="Wolf Y.I."/>
            <person name="Koonin E.V."/>
            <person name="Ettema T.J."/>
        </authorList>
    </citation>
    <scope>NUCLEOTIDE SEQUENCE</scope>
</reference>
<evidence type="ECO:0000313" key="1">
    <source>
        <dbReference type="EMBL" id="QBK90007.1"/>
    </source>
</evidence>
<name>A0A481Z2L0_9VIRU</name>
<dbReference type="Gene3D" id="2.60.120.590">
    <property type="entry name" value="Alpha-ketoglutarate-dependent dioxygenase AlkB-like"/>
    <property type="match status" value="1"/>
</dbReference>
<organism evidence="1">
    <name type="scientific">Pithovirus LCPAC101</name>
    <dbReference type="NCBI Taxonomy" id="2506586"/>
    <lineage>
        <taxon>Viruses</taxon>
        <taxon>Pithoviruses</taxon>
    </lineage>
</organism>
<accession>A0A481Z2L0</accession>
<sequence>MSAICLTAGERAENHVGMEMIGSKDISEHGFTIDDLDYFLEKFKKINKNVRYDLVRLDSILTLSDEEKELFPEFDKDKVEPAALLIIRNGVDILLGKEGGHIELFDSLNKLKWDKQYYDRRRKRVLNKHARHNLVFGDDSQDPDYENLKGRIYSYNDLPLLKKWHSGLTEVLGTKAENMAVEGNNYYDVKKTGIGFHGDGERKKVIAGSLGEWRELHYSWYYKYKPIGRKMEFKLYGGDMYIMSEKTSGFDWKRKNIPTLRHAAGRMDGSSKKYLTIKKK</sequence>
<dbReference type="EMBL" id="MK500453">
    <property type="protein sequence ID" value="QBK90007.1"/>
    <property type="molecule type" value="Genomic_DNA"/>
</dbReference>